<dbReference type="SUPFAM" id="SSF48403">
    <property type="entry name" value="Ankyrin repeat"/>
    <property type="match status" value="1"/>
</dbReference>
<dbReference type="OrthoDB" id="1248612at2759"/>
<dbReference type="PROSITE" id="PS50088">
    <property type="entry name" value="ANK_REPEAT"/>
    <property type="match status" value="1"/>
</dbReference>
<feature type="repeat" description="PPR" evidence="3">
    <location>
        <begin position="214"/>
        <end position="248"/>
    </location>
</feature>
<dbReference type="Pfam" id="PF01535">
    <property type="entry name" value="PPR"/>
    <property type="match status" value="6"/>
</dbReference>
<keyword evidence="2" id="KW-0040">ANK repeat</keyword>
<evidence type="ECO:0000256" key="1">
    <source>
        <dbReference type="ARBA" id="ARBA00022737"/>
    </source>
</evidence>
<dbReference type="InterPro" id="IPR046960">
    <property type="entry name" value="PPR_At4g14850-like_plant"/>
</dbReference>
<feature type="repeat" description="ANK" evidence="2">
    <location>
        <begin position="403"/>
        <end position="419"/>
    </location>
</feature>
<feature type="repeat" description="PPR" evidence="3">
    <location>
        <begin position="25"/>
        <end position="55"/>
    </location>
</feature>
<reference evidence="5 6" key="1">
    <citation type="journal article" date="2017" name="Genome Biol.">
        <title>New reference genome sequences of hot pepper reveal the massive evolution of plant disease-resistance genes by retroduplication.</title>
        <authorList>
            <person name="Kim S."/>
            <person name="Park J."/>
            <person name="Yeom S.I."/>
            <person name="Kim Y.M."/>
            <person name="Seo E."/>
            <person name="Kim K.T."/>
            <person name="Kim M.S."/>
            <person name="Lee J.M."/>
            <person name="Cheong K."/>
            <person name="Shin H.S."/>
            <person name="Kim S.B."/>
            <person name="Han K."/>
            <person name="Lee J."/>
            <person name="Park M."/>
            <person name="Lee H.A."/>
            <person name="Lee H.Y."/>
            <person name="Lee Y."/>
            <person name="Oh S."/>
            <person name="Lee J.H."/>
            <person name="Choi E."/>
            <person name="Choi E."/>
            <person name="Lee S.E."/>
            <person name="Jeon J."/>
            <person name="Kim H."/>
            <person name="Choi G."/>
            <person name="Song H."/>
            <person name="Lee J."/>
            <person name="Lee S.C."/>
            <person name="Kwon J.K."/>
            <person name="Lee H.Y."/>
            <person name="Koo N."/>
            <person name="Hong Y."/>
            <person name="Kim R.W."/>
            <person name="Kang W.H."/>
            <person name="Huh J.H."/>
            <person name="Kang B.C."/>
            <person name="Yang T.J."/>
            <person name="Lee Y.H."/>
            <person name="Bennetzen J.L."/>
            <person name="Choi D."/>
        </authorList>
    </citation>
    <scope>NUCLEOTIDE SEQUENCE [LARGE SCALE GENOMIC DNA]</scope>
    <source>
        <strain evidence="6">cv. PBC81</strain>
    </source>
</reference>
<keyword evidence="4" id="KW-0812">Transmembrane</keyword>
<dbReference type="InterPro" id="IPR002110">
    <property type="entry name" value="Ankyrin_rpt"/>
</dbReference>
<feature type="transmembrane region" description="Helical" evidence="4">
    <location>
        <begin position="124"/>
        <end position="146"/>
    </location>
</feature>
<evidence type="ECO:0000313" key="6">
    <source>
        <dbReference type="Proteomes" id="UP000224567"/>
    </source>
</evidence>
<feature type="repeat" description="PPR" evidence="3">
    <location>
        <begin position="56"/>
        <end position="90"/>
    </location>
</feature>
<dbReference type="GO" id="GO:0009451">
    <property type="term" value="P:RNA modification"/>
    <property type="evidence" value="ECO:0007669"/>
    <property type="project" value="InterPro"/>
</dbReference>
<protein>
    <submittedName>
        <fullName evidence="5">Uncharacterized protein</fullName>
    </submittedName>
</protein>
<dbReference type="InterPro" id="IPR002885">
    <property type="entry name" value="PPR_rpt"/>
</dbReference>
<proteinExistence type="predicted"/>
<sequence length="419" mass="46674">MLSGYEKYGRFCDAVDVFEAMPEKNVMSYNVMLSGYLGIGDFMSAWKVFDEIGERNVASWNAMINGYVKVGRMREGCELFDEMSERNEVSYMIMISGRVGVSEFEEAWRWFVDMRRRGVMPDQNVFLVVLSVVIGLDNVVTLANLVTLAMKMGYSEDVVGTVIVNAFTLEDAVALYIQVPEQTVETQTAMMIAYAQSGRIVEARKVFNDIRNPNVLSWNALLAGYMHNGMIEEAKELFKQMPTRNVASWAAMIPGVVHNGQSEESLELMAQMHRLGNIPSNSSFTSALLACANVGDVEMMQELVCFYFVVASAVDLAFVQELLERSPLLEFGESEYGVTDKSYAAARSKSCDLFRVLLDFAITLMFLMMNRAIRAAARASNLQVLKELLADCCDDILAYRDIQGATPLHAAAGKGQVEV</sequence>
<dbReference type="NCBIfam" id="TIGR00756">
    <property type="entry name" value="PPR"/>
    <property type="match status" value="5"/>
</dbReference>
<name>A0A2G2W9A5_CAPBA</name>
<evidence type="ECO:0000313" key="5">
    <source>
        <dbReference type="EMBL" id="PHT41814.1"/>
    </source>
</evidence>
<keyword evidence="1" id="KW-0677">Repeat</keyword>
<evidence type="ECO:0000256" key="3">
    <source>
        <dbReference type="PROSITE-ProRule" id="PRU00708"/>
    </source>
</evidence>
<dbReference type="Proteomes" id="UP000224567">
    <property type="component" value="Unassembled WGS sequence"/>
</dbReference>
<dbReference type="PROSITE" id="PS50297">
    <property type="entry name" value="ANK_REP_REGION"/>
    <property type="match status" value="1"/>
</dbReference>
<dbReference type="EMBL" id="MLFT02000008">
    <property type="protein sequence ID" value="PHT41814.1"/>
    <property type="molecule type" value="Genomic_DNA"/>
</dbReference>
<keyword evidence="4" id="KW-1133">Transmembrane helix</keyword>
<dbReference type="InterPro" id="IPR011990">
    <property type="entry name" value="TPR-like_helical_dom_sf"/>
</dbReference>
<dbReference type="FunFam" id="1.25.40.10:FF:002130">
    <property type="entry name" value="Pentatricopeptide repeat-containing protein mitochondrial"/>
    <property type="match status" value="1"/>
</dbReference>
<dbReference type="GO" id="GO:0003723">
    <property type="term" value="F:RNA binding"/>
    <property type="evidence" value="ECO:0007669"/>
    <property type="project" value="InterPro"/>
</dbReference>
<evidence type="ECO:0000256" key="2">
    <source>
        <dbReference type="PROSITE-ProRule" id="PRU00023"/>
    </source>
</evidence>
<dbReference type="Pfam" id="PF13041">
    <property type="entry name" value="PPR_2"/>
    <property type="match status" value="1"/>
</dbReference>
<dbReference type="Gene3D" id="1.25.40.20">
    <property type="entry name" value="Ankyrin repeat-containing domain"/>
    <property type="match status" value="1"/>
</dbReference>
<dbReference type="InterPro" id="IPR036770">
    <property type="entry name" value="Ankyrin_rpt-contain_sf"/>
</dbReference>
<dbReference type="PANTHER" id="PTHR47926">
    <property type="entry name" value="PENTATRICOPEPTIDE REPEAT-CONTAINING PROTEIN"/>
    <property type="match status" value="1"/>
</dbReference>
<accession>A0A2G2W9A5</accession>
<keyword evidence="4" id="KW-0472">Membrane</keyword>
<reference evidence="6" key="2">
    <citation type="journal article" date="2017" name="J. Anim. Genet.">
        <title>Multiple reference genome sequences of hot pepper reveal the massive evolution of plant disease resistance genes by retroduplication.</title>
        <authorList>
            <person name="Kim S."/>
            <person name="Park J."/>
            <person name="Yeom S.-I."/>
            <person name="Kim Y.-M."/>
            <person name="Seo E."/>
            <person name="Kim K.-T."/>
            <person name="Kim M.-S."/>
            <person name="Lee J.M."/>
            <person name="Cheong K."/>
            <person name="Shin H.-S."/>
            <person name="Kim S.-B."/>
            <person name="Han K."/>
            <person name="Lee J."/>
            <person name="Park M."/>
            <person name="Lee H.-A."/>
            <person name="Lee H.-Y."/>
            <person name="Lee Y."/>
            <person name="Oh S."/>
            <person name="Lee J.H."/>
            <person name="Choi E."/>
            <person name="Choi E."/>
            <person name="Lee S.E."/>
            <person name="Jeon J."/>
            <person name="Kim H."/>
            <person name="Choi G."/>
            <person name="Song H."/>
            <person name="Lee J."/>
            <person name="Lee S.-C."/>
            <person name="Kwon J.-K."/>
            <person name="Lee H.-Y."/>
            <person name="Koo N."/>
            <person name="Hong Y."/>
            <person name="Kim R.W."/>
            <person name="Kang W.-H."/>
            <person name="Huh J.H."/>
            <person name="Kang B.-C."/>
            <person name="Yang T.-J."/>
            <person name="Lee Y.-H."/>
            <person name="Bennetzen J.L."/>
            <person name="Choi D."/>
        </authorList>
    </citation>
    <scope>NUCLEOTIDE SEQUENCE [LARGE SCALE GENOMIC DNA]</scope>
    <source>
        <strain evidence="6">cv. PBC81</strain>
    </source>
</reference>
<dbReference type="Gene3D" id="1.25.40.10">
    <property type="entry name" value="Tetratricopeptide repeat domain"/>
    <property type="match status" value="2"/>
</dbReference>
<dbReference type="PROSITE" id="PS51375">
    <property type="entry name" value="PPR"/>
    <property type="match status" value="3"/>
</dbReference>
<comment type="caution">
    <text evidence="5">The sequence shown here is derived from an EMBL/GenBank/DDBJ whole genome shotgun (WGS) entry which is preliminary data.</text>
</comment>
<dbReference type="AlphaFoldDB" id="A0A2G2W9A5"/>
<organism evidence="5 6">
    <name type="scientific">Capsicum baccatum</name>
    <name type="common">Peruvian pepper</name>
    <dbReference type="NCBI Taxonomy" id="33114"/>
    <lineage>
        <taxon>Eukaryota</taxon>
        <taxon>Viridiplantae</taxon>
        <taxon>Streptophyta</taxon>
        <taxon>Embryophyta</taxon>
        <taxon>Tracheophyta</taxon>
        <taxon>Spermatophyta</taxon>
        <taxon>Magnoliopsida</taxon>
        <taxon>eudicotyledons</taxon>
        <taxon>Gunneridae</taxon>
        <taxon>Pentapetalae</taxon>
        <taxon>asterids</taxon>
        <taxon>lamiids</taxon>
        <taxon>Solanales</taxon>
        <taxon>Solanaceae</taxon>
        <taxon>Solanoideae</taxon>
        <taxon>Capsiceae</taxon>
        <taxon>Capsicum</taxon>
    </lineage>
</organism>
<dbReference type="PANTHER" id="PTHR47926:SF359">
    <property type="entry name" value="PENTACOTRIPEPTIDE-REPEAT REGION OF PRORP DOMAIN-CONTAINING PROTEIN"/>
    <property type="match status" value="1"/>
</dbReference>
<keyword evidence="6" id="KW-1185">Reference proteome</keyword>
<gene>
    <name evidence="5" type="ORF">CQW23_20668</name>
</gene>
<evidence type="ECO:0000256" key="4">
    <source>
        <dbReference type="SAM" id="Phobius"/>
    </source>
</evidence>